<name>A0A8C9FV09_PAVCR</name>
<evidence type="ECO:0000313" key="3">
    <source>
        <dbReference type="Proteomes" id="UP000694428"/>
    </source>
</evidence>
<evidence type="ECO:0000313" key="2">
    <source>
        <dbReference type="Ensembl" id="ENSPSTP00000021469.1"/>
    </source>
</evidence>
<reference evidence="2" key="2">
    <citation type="submission" date="2025-09" db="UniProtKB">
        <authorList>
            <consortium name="Ensembl"/>
        </authorList>
    </citation>
    <scope>IDENTIFICATION</scope>
</reference>
<dbReference type="InterPro" id="IPR028938">
    <property type="entry name" value="Rsf1-like"/>
</dbReference>
<organism evidence="2 3">
    <name type="scientific">Pavo cristatus</name>
    <name type="common">Indian peafowl</name>
    <name type="synonym">Blue peafowl</name>
    <dbReference type="NCBI Taxonomy" id="9049"/>
    <lineage>
        <taxon>Eukaryota</taxon>
        <taxon>Metazoa</taxon>
        <taxon>Chordata</taxon>
        <taxon>Craniata</taxon>
        <taxon>Vertebrata</taxon>
        <taxon>Euteleostomi</taxon>
        <taxon>Archelosauria</taxon>
        <taxon>Archosauria</taxon>
        <taxon>Dinosauria</taxon>
        <taxon>Saurischia</taxon>
        <taxon>Theropoda</taxon>
        <taxon>Coelurosauria</taxon>
        <taxon>Aves</taxon>
        <taxon>Neognathae</taxon>
        <taxon>Galloanserae</taxon>
        <taxon>Galliformes</taxon>
        <taxon>Phasianidae</taxon>
        <taxon>Phasianinae</taxon>
        <taxon>Pavo</taxon>
    </lineage>
</organism>
<sequence length="115" mass="12388">MAAAAPPAPSPPPPPPAGPCCPGSWPNFAVVCSFLERYGALLDLPELPFPDLERVLQPPQEPGDQGELLGSQRMLGRPHRNFLLLENPSPGLLWGQKARLSPPRSDSFPIKPPLL</sequence>
<evidence type="ECO:0000256" key="1">
    <source>
        <dbReference type="SAM" id="MobiDB-lite"/>
    </source>
</evidence>
<dbReference type="GO" id="GO:0045892">
    <property type="term" value="P:negative regulation of DNA-templated transcription"/>
    <property type="evidence" value="ECO:0007669"/>
    <property type="project" value="TreeGrafter"/>
</dbReference>
<dbReference type="Proteomes" id="UP000694428">
    <property type="component" value="Unplaced"/>
</dbReference>
<reference evidence="2" key="1">
    <citation type="submission" date="2025-08" db="UniProtKB">
        <authorList>
            <consortium name="Ensembl"/>
        </authorList>
    </citation>
    <scope>IDENTIFICATION</scope>
</reference>
<dbReference type="GO" id="GO:0031213">
    <property type="term" value="C:RSF complex"/>
    <property type="evidence" value="ECO:0007669"/>
    <property type="project" value="InterPro"/>
</dbReference>
<accession>A0A8C9FV09</accession>
<dbReference type="AlphaFoldDB" id="A0A8C9FV09"/>
<feature type="region of interest" description="Disordered" evidence="1">
    <location>
        <begin position="1"/>
        <end position="20"/>
    </location>
</feature>
<protein>
    <submittedName>
        <fullName evidence="2">Uncharacterized protein</fullName>
    </submittedName>
</protein>
<feature type="region of interest" description="Disordered" evidence="1">
    <location>
        <begin position="95"/>
        <end position="115"/>
    </location>
</feature>
<feature type="compositionally biased region" description="Pro residues" evidence="1">
    <location>
        <begin position="1"/>
        <end position="19"/>
    </location>
</feature>
<proteinExistence type="predicted"/>
<keyword evidence="3" id="KW-1185">Reference proteome</keyword>
<dbReference type="Ensembl" id="ENSPSTT00000022535.1">
    <property type="protein sequence ID" value="ENSPSTP00000021469.1"/>
    <property type="gene ID" value="ENSPSTG00000015656.1"/>
</dbReference>
<dbReference type="PANTHER" id="PTHR14296:SF16">
    <property type="entry name" value="REMODELING AND SPACING FACTOR 1"/>
    <property type="match status" value="1"/>
</dbReference>
<dbReference type="GO" id="GO:0042393">
    <property type="term" value="F:histone binding"/>
    <property type="evidence" value="ECO:0007669"/>
    <property type="project" value="TreeGrafter"/>
</dbReference>
<dbReference type="PANTHER" id="PTHR14296">
    <property type="entry name" value="REMODELING AND SPACING FACTOR 1"/>
    <property type="match status" value="1"/>
</dbReference>